<dbReference type="OrthoDB" id="5849549at2759"/>
<keyword evidence="3" id="KW-1185">Reference proteome</keyword>
<dbReference type="Proteomes" id="UP000230233">
    <property type="component" value="Chromosome V"/>
</dbReference>
<feature type="region of interest" description="Disordered" evidence="1">
    <location>
        <begin position="1"/>
        <end position="34"/>
    </location>
</feature>
<gene>
    <name evidence="2" type="primary">Cni-F13A2.4</name>
    <name evidence="2" type="synonym">Cnig_chr_V.g17098</name>
    <name evidence="2" type="ORF">B9Z55_017098</name>
</gene>
<dbReference type="EMBL" id="PDUG01000005">
    <property type="protein sequence ID" value="PIC23374.1"/>
    <property type="molecule type" value="Genomic_DNA"/>
</dbReference>
<name>A0A2G5T7K5_9PELO</name>
<feature type="region of interest" description="Disordered" evidence="1">
    <location>
        <begin position="72"/>
        <end position="145"/>
    </location>
</feature>
<evidence type="ECO:0000313" key="3">
    <source>
        <dbReference type="Proteomes" id="UP000230233"/>
    </source>
</evidence>
<organism evidence="2 3">
    <name type="scientific">Caenorhabditis nigoni</name>
    <dbReference type="NCBI Taxonomy" id="1611254"/>
    <lineage>
        <taxon>Eukaryota</taxon>
        <taxon>Metazoa</taxon>
        <taxon>Ecdysozoa</taxon>
        <taxon>Nematoda</taxon>
        <taxon>Chromadorea</taxon>
        <taxon>Rhabditida</taxon>
        <taxon>Rhabditina</taxon>
        <taxon>Rhabditomorpha</taxon>
        <taxon>Rhabditoidea</taxon>
        <taxon>Rhabditidae</taxon>
        <taxon>Peloderinae</taxon>
        <taxon>Caenorhabditis</taxon>
    </lineage>
</organism>
<reference evidence="3" key="1">
    <citation type="submission" date="2017-10" db="EMBL/GenBank/DDBJ databases">
        <title>Rapid genome shrinkage in a self-fertile nematode reveals novel sperm competition proteins.</title>
        <authorList>
            <person name="Yin D."/>
            <person name="Schwarz E.M."/>
            <person name="Thomas C.G."/>
            <person name="Felde R.L."/>
            <person name="Korf I.F."/>
            <person name="Cutter A.D."/>
            <person name="Schartner C.M."/>
            <person name="Ralston E.J."/>
            <person name="Meyer B.J."/>
            <person name="Haag E.S."/>
        </authorList>
    </citation>
    <scope>NUCLEOTIDE SEQUENCE [LARGE SCALE GENOMIC DNA]</scope>
    <source>
        <strain evidence="3">JU1422</strain>
    </source>
</reference>
<feature type="compositionally biased region" description="Acidic residues" evidence="1">
    <location>
        <begin position="80"/>
        <end position="93"/>
    </location>
</feature>
<comment type="caution">
    <text evidence="2">The sequence shown here is derived from an EMBL/GenBank/DDBJ whole genome shotgun (WGS) entry which is preliminary data.</text>
</comment>
<feature type="compositionally biased region" description="Basic residues" evidence="1">
    <location>
        <begin position="97"/>
        <end position="112"/>
    </location>
</feature>
<evidence type="ECO:0000256" key="1">
    <source>
        <dbReference type="SAM" id="MobiDB-lite"/>
    </source>
</evidence>
<accession>A0A2G5T7K5</accession>
<evidence type="ECO:0000313" key="2">
    <source>
        <dbReference type="EMBL" id="PIC23374.1"/>
    </source>
</evidence>
<dbReference type="AlphaFoldDB" id="A0A2G5T7K5"/>
<protein>
    <submittedName>
        <fullName evidence="2">Uncharacterized protein</fullName>
    </submittedName>
</protein>
<proteinExistence type="predicted"/>
<sequence length="145" mass="16781">MSQNQVNFGIPKSTPARDIGIFPNPAFQSPEERARDAPRLEMLRKLQDVVDARGLTDFQDILKAKEEVEKSLKRGISSDMENDEPESEEEEEEVKEKKKKKMTAVKKPKTEKKKKEMFPRLVRRNARRGGSTEEGQTWTEEVVMF</sequence>